<organism evidence="3 4">
    <name type="scientific">Larsenimonas rhizosphaerae</name>
    <dbReference type="NCBI Taxonomy" id="2944682"/>
    <lineage>
        <taxon>Bacteria</taxon>
        <taxon>Pseudomonadati</taxon>
        <taxon>Pseudomonadota</taxon>
        <taxon>Gammaproteobacteria</taxon>
        <taxon>Oceanospirillales</taxon>
        <taxon>Halomonadaceae</taxon>
        <taxon>Larsenimonas</taxon>
    </lineage>
</organism>
<keyword evidence="4" id="KW-1185">Reference proteome</keyword>
<comment type="caution">
    <text evidence="3">The sequence shown here is derived from an EMBL/GenBank/DDBJ whole genome shotgun (WGS) entry which is preliminary data.</text>
</comment>
<feature type="domain" description="ApeI dehydratase-like" evidence="2">
    <location>
        <begin position="462"/>
        <end position="557"/>
    </location>
</feature>
<dbReference type="Gene3D" id="3.30.300.30">
    <property type="match status" value="1"/>
</dbReference>
<dbReference type="RefSeq" id="WP_265896562.1">
    <property type="nucleotide sequence ID" value="NZ_JAPIVE010000003.1"/>
</dbReference>
<evidence type="ECO:0000313" key="3">
    <source>
        <dbReference type="EMBL" id="MCX2524936.1"/>
    </source>
</evidence>
<dbReference type="SUPFAM" id="SSF56801">
    <property type="entry name" value="Acetyl-CoA synthetase-like"/>
    <property type="match status" value="1"/>
</dbReference>
<dbReference type="SUPFAM" id="SSF54637">
    <property type="entry name" value="Thioesterase/thiol ester dehydrase-isomerase"/>
    <property type="match status" value="1"/>
</dbReference>
<dbReference type="InterPro" id="IPR042099">
    <property type="entry name" value="ANL_N_sf"/>
</dbReference>
<name>A0AA41ZMH5_9GAMM</name>
<sequence>MIPILDESRFLDAPWHYRHDSTVVAAGINEQKCIADLHRDIAAWQQAPIGPDQKAVLYHPGPWPFVCALLACWHRGIPVVLPGDDRQDTLSQLTREGDVLLGEAPHAWQPCLDDDITARPAWGPLRADAPAMEIFTSGSSGDPQRLIKTFRQLAHETCAFGNTFALPEGVIASQVSHQHIYGLSAGLLRALVQDRPFGLNICRYPEEVARYLEHMPMAALISSPAQLERIPEALLPPDGRRPGSVYSSGAPLSLPACHHAEARLSVSIIEIYGSSETGAIAWRDQRADPAWTPFDDTDIEEQDGVLRLRSPRLDTADWQRHADRIKHLQGRRFELLGRADRIVKVAGKRVSLDGMVRHLKAHPGVQRADCVELAFSGGRLGAIVQLEASAVPHHREARRRLIASLRETLERQFEPVAVPRYWRFTTVWPTNAQGKLTRALIDELFADVMDHERPRWLGSELESDTRLIVHLEVPDTLRALEGHFTGMPIVPGVALLTWCMEYAQRQWPDAGTAGRIERLRFPRPVRPGQRLTLTLEWREDTLHFRVGSCEGDHASGRARCEEQR</sequence>
<gene>
    <name evidence="3" type="ORF">OQ287_11850</name>
</gene>
<protein>
    <submittedName>
        <fullName evidence="3">AMP-binding protein</fullName>
    </submittedName>
</protein>
<reference evidence="3" key="1">
    <citation type="submission" date="2022-11" db="EMBL/GenBank/DDBJ databases">
        <title>Larsenimonas rhizosphaerae sp. nov., isolated from a tidal mudflat.</title>
        <authorList>
            <person name="Lee S.D."/>
            <person name="Kim I.S."/>
        </authorList>
    </citation>
    <scope>NUCLEOTIDE SEQUENCE</scope>
    <source>
        <strain evidence="3">GH2-1</strain>
    </source>
</reference>
<dbReference type="Pfam" id="PF22818">
    <property type="entry name" value="ApeI-like"/>
    <property type="match status" value="1"/>
</dbReference>
<evidence type="ECO:0000313" key="4">
    <source>
        <dbReference type="Proteomes" id="UP001165678"/>
    </source>
</evidence>
<dbReference type="AlphaFoldDB" id="A0AA41ZMH5"/>
<dbReference type="Gene3D" id="3.10.129.10">
    <property type="entry name" value="Hotdog Thioesterase"/>
    <property type="match status" value="1"/>
</dbReference>
<dbReference type="Pfam" id="PF00501">
    <property type="entry name" value="AMP-binding"/>
    <property type="match status" value="1"/>
</dbReference>
<dbReference type="PANTHER" id="PTHR45398">
    <property type="match status" value="1"/>
</dbReference>
<feature type="domain" description="AMP-dependent synthetase/ligase" evidence="1">
    <location>
        <begin position="120"/>
        <end position="284"/>
    </location>
</feature>
<dbReference type="EMBL" id="JAPIVE010000003">
    <property type="protein sequence ID" value="MCX2524936.1"/>
    <property type="molecule type" value="Genomic_DNA"/>
</dbReference>
<dbReference type="InterPro" id="IPR029069">
    <property type="entry name" value="HotDog_dom_sf"/>
</dbReference>
<dbReference type="Proteomes" id="UP001165678">
    <property type="component" value="Unassembled WGS sequence"/>
</dbReference>
<dbReference type="PANTHER" id="PTHR45398:SF1">
    <property type="entry name" value="ENZYME, PUTATIVE (JCVI)-RELATED"/>
    <property type="match status" value="1"/>
</dbReference>
<proteinExistence type="predicted"/>
<dbReference type="InterPro" id="IPR054545">
    <property type="entry name" value="ApeI-like"/>
</dbReference>
<evidence type="ECO:0000259" key="2">
    <source>
        <dbReference type="Pfam" id="PF22818"/>
    </source>
</evidence>
<evidence type="ECO:0000259" key="1">
    <source>
        <dbReference type="Pfam" id="PF00501"/>
    </source>
</evidence>
<dbReference type="InterPro" id="IPR045851">
    <property type="entry name" value="AMP-bd_C_sf"/>
</dbReference>
<dbReference type="Gene3D" id="3.40.50.12780">
    <property type="entry name" value="N-terminal domain of ligase-like"/>
    <property type="match status" value="1"/>
</dbReference>
<accession>A0AA41ZMH5</accession>
<dbReference type="InterPro" id="IPR000873">
    <property type="entry name" value="AMP-dep_synth/lig_dom"/>
</dbReference>